<dbReference type="AlphaFoldDB" id="A0A0E9QVG1"/>
<reference evidence="1" key="2">
    <citation type="journal article" date="2015" name="Fish Shellfish Immunol.">
        <title>Early steps in the European eel (Anguilla anguilla)-Vibrio vulnificus interaction in the gills: Role of the RtxA13 toxin.</title>
        <authorList>
            <person name="Callol A."/>
            <person name="Pajuelo D."/>
            <person name="Ebbesson L."/>
            <person name="Teles M."/>
            <person name="MacKenzie S."/>
            <person name="Amaro C."/>
        </authorList>
    </citation>
    <scope>NUCLEOTIDE SEQUENCE</scope>
</reference>
<dbReference type="EMBL" id="GBXM01088469">
    <property type="protein sequence ID" value="JAH20108.1"/>
    <property type="molecule type" value="Transcribed_RNA"/>
</dbReference>
<reference evidence="1" key="1">
    <citation type="submission" date="2014-11" db="EMBL/GenBank/DDBJ databases">
        <authorList>
            <person name="Amaro Gonzalez C."/>
        </authorList>
    </citation>
    <scope>NUCLEOTIDE SEQUENCE</scope>
</reference>
<sequence>MPILAVINSFLSFELESLVSGSCYTLIIMVVYKKLAKVLTY</sequence>
<name>A0A0E9QVG1_ANGAN</name>
<accession>A0A0E9QVG1</accession>
<evidence type="ECO:0000313" key="1">
    <source>
        <dbReference type="EMBL" id="JAH20108.1"/>
    </source>
</evidence>
<proteinExistence type="predicted"/>
<organism evidence="1">
    <name type="scientific">Anguilla anguilla</name>
    <name type="common">European freshwater eel</name>
    <name type="synonym">Muraena anguilla</name>
    <dbReference type="NCBI Taxonomy" id="7936"/>
    <lineage>
        <taxon>Eukaryota</taxon>
        <taxon>Metazoa</taxon>
        <taxon>Chordata</taxon>
        <taxon>Craniata</taxon>
        <taxon>Vertebrata</taxon>
        <taxon>Euteleostomi</taxon>
        <taxon>Actinopterygii</taxon>
        <taxon>Neopterygii</taxon>
        <taxon>Teleostei</taxon>
        <taxon>Anguilliformes</taxon>
        <taxon>Anguillidae</taxon>
        <taxon>Anguilla</taxon>
    </lineage>
</organism>
<protein>
    <submittedName>
        <fullName evidence="1">Uncharacterized protein</fullName>
    </submittedName>
</protein>